<sequence length="107" mass="11563">MSRCPLLLSTCAAAEAMLCFGRIYYISPSLISQGALCVFWAALSRTAGEVSNIEPARLTRRRRRPVWCFKEVSPSSTCMCGTLGRGARRDVVTPLGSFSSTVAKGVV</sequence>
<gene>
    <name evidence="1" type="ORF">LX32DRAFT_637469</name>
</gene>
<proteinExistence type="predicted"/>
<comment type="caution">
    <text evidence="1">The sequence shown here is derived from an EMBL/GenBank/DDBJ whole genome shotgun (WGS) entry which is preliminary data.</text>
</comment>
<dbReference type="Proteomes" id="UP001232148">
    <property type="component" value="Unassembled WGS sequence"/>
</dbReference>
<accession>A0AAD9M212</accession>
<name>A0AAD9M212_9PEZI</name>
<organism evidence="1 2">
    <name type="scientific">Colletotrichum zoysiae</name>
    <dbReference type="NCBI Taxonomy" id="1216348"/>
    <lineage>
        <taxon>Eukaryota</taxon>
        <taxon>Fungi</taxon>
        <taxon>Dikarya</taxon>
        <taxon>Ascomycota</taxon>
        <taxon>Pezizomycotina</taxon>
        <taxon>Sordariomycetes</taxon>
        <taxon>Hypocreomycetidae</taxon>
        <taxon>Glomerellales</taxon>
        <taxon>Glomerellaceae</taxon>
        <taxon>Colletotrichum</taxon>
        <taxon>Colletotrichum graminicola species complex</taxon>
    </lineage>
</organism>
<keyword evidence="2" id="KW-1185">Reference proteome</keyword>
<evidence type="ECO:0000313" key="2">
    <source>
        <dbReference type="Proteomes" id="UP001232148"/>
    </source>
</evidence>
<dbReference type="AlphaFoldDB" id="A0AAD9M212"/>
<protein>
    <submittedName>
        <fullName evidence="1">Uncharacterized protein</fullName>
    </submittedName>
</protein>
<reference evidence="1" key="1">
    <citation type="submission" date="2021-06" db="EMBL/GenBank/DDBJ databases">
        <title>Comparative genomics, transcriptomics and evolutionary studies reveal genomic signatures of adaptation to plant cell wall in hemibiotrophic fungi.</title>
        <authorList>
            <consortium name="DOE Joint Genome Institute"/>
            <person name="Baroncelli R."/>
            <person name="Diaz J.F."/>
            <person name="Benocci T."/>
            <person name="Peng M."/>
            <person name="Battaglia E."/>
            <person name="Haridas S."/>
            <person name="Andreopoulos W."/>
            <person name="Labutti K."/>
            <person name="Pangilinan J."/>
            <person name="Floch G.L."/>
            <person name="Makela M.R."/>
            <person name="Henrissat B."/>
            <person name="Grigoriev I.V."/>
            <person name="Crouch J.A."/>
            <person name="De Vries R.P."/>
            <person name="Sukno S.A."/>
            <person name="Thon M.R."/>
        </authorList>
    </citation>
    <scope>NUCLEOTIDE SEQUENCE</scope>
    <source>
        <strain evidence="1">MAFF235873</strain>
    </source>
</reference>
<dbReference type="EMBL" id="MU842843">
    <property type="protein sequence ID" value="KAK2031136.1"/>
    <property type="molecule type" value="Genomic_DNA"/>
</dbReference>
<evidence type="ECO:0000313" key="1">
    <source>
        <dbReference type="EMBL" id="KAK2031136.1"/>
    </source>
</evidence>